<dbReference type="OrthoDB" id="105314at2"/>
<gene>
    <name evidence="1" type="ordered locus">Tery_0864</name>
</gene>
<dbReference type="RefSeq" id="WP_011610661.1">
    <property type="nucleotide sequence ID" value="NC_008312.1"/>
</dbReference>
<protein>
    <submittedName>
        <fullName evidence="1">Uncharacterized protein</fullName>
    </submittedName>
</protein>
<proteinExistence type="predicted"/>
<name>Q117Q4_TRIEI</name>
<dbReference type="EMBL" id="CP000393">
    <property type="protein sequence ID" value="ABG50270.1"/>
    <property type="molecule type" value="Genomic_DNA"/>
</dbReference>
<evidence type="ECO:0000313" key="1">
    <source>
        <dbReference type="EMBL" id="ABG50270.1"/>
    </source>
</evidence>
<reference evidence="1" key="1">
    <citation type="submission" date="2006-06" db="EMBL/GenBank/DDBJ databases">
        <title>Complete sequence of Trichodesmium erythraeum IMS101.</title>
        <authorList>
            <consortium name="US DOE Joint Genome Institute"/>
            <person name="Copeland A."/>
            <person name="Lucas S."/>
            <person name="Lapidus A."/>
            <person name="Barry K."/>
            <person name="Detter J.C."/>
            <person name="Glavina del Rio T."/>
            <person name="Hammon N."/>
            <person name="Israni S."/>
            <person name="Dalin E."/>
            <person name="Tice H."/>
            <person name="Pitluck S."/>
            <person name="Kiss H."/>
            <person name="Munk A.C."/>
            <person name="Brettin T."/>
            <person name="Bruce D."/>
            <person name="Han C."/>
            <person name="Tapia R."/>
            <person name="Gilna P."/>
            <person name="Schmutz J."/>
            <person name="Larimer F."/>
            <person name="Land M."/>
            <person name="Hauser L."/>
            <person name="Kyrpides N."/>
            <person name="Kim E."/>
            <person name="Richardson P."/>
        </authorList>
    </citation>
    <scope>NUCLEOTIDE SEQUENCE [LARGE SCALE GENOMIC DNA]</scope>
    <source>
        <strain evidence="1">IMS101</strain>
    </source>
</reference>
<dbReference type="KEGG" id="ter:Tery_0864"/>
<accession>Q117Q4</accession>
<dbReference type="HOGENOM" id="CLU_2014257_0_0_3"/>
<dbReference type="STRING" id="203124.Tery_0864"/>
<dbReference type="AlphaFoldDB" id="Q117Q4"/>
<dbReference type="eggNOG" id="COG1520">
    <property type="taxonomic scope" value="Bacteria"/>
</dbReference>
<organism evidence="1">
    <name type="scientific">Trichodesmium erythraeum (strain IMS101)</name>
    <dbReference type="NCBI Taxonomy" id="203124"/>
    <lineage>
        <taxon>Bacteria</taxon>
        <taxon>Bacillati</taxon>
        <taxon>Cyanobacteriota</taxon>
        <taxon>Cyanophyceae</taxon>
        <taxon>Oscillatoriophycideae</taxon>
        <taxon>Oscillatoriales</taxon>
        <taxon>Microcoleaceae</taxon>
        <taxon>Trichodesmium</taxon>
    </lineage>
</organism>
<sequence>MPTGNIKFPSWLGGIFGSVALNDEYNNYGKFTALFATNAIDGYLYIGCQNLTIENQVKGLLKKFNYDTPIIKFKHKIGPSISIPIFTDGKKLVTVGYNGVYLFNLNWEYAKSDEKNALSNNKK</sequence>